<sequence>MILELIVALMLIIILWLIAKSVIIPSISVTTDKGSYDRSETVAIGGVLADQGGTGIPSKTVAIAIEDPAGQVYPGLSAVTDSDGNYTATWEIPDDADGGNYTVSATALGISASKTFRGVSQRIVAILTV</sequence>
<dbReference type="GO" id="GO:0004866">
    <property type="term" value="F:endopeptidase inhibitor activity"/>
    <property type="evidence" value="ECO:0007669"/>
    <property type="project" value="InterPro"/>
</dbReference>
<proteinExistence type="predicted"/>
<dbReference type="SUPFAM" id="SSF49373">
    <property type="entry name" value="Invasin/intimin cell-adhesion fragments"/>
    <property type="match status" value="1"/>
</dbReference>
<dbReference type="EMBL" id="LAZR01044970">
    <property type="protein sequence ID" value="KKL01323.1"/>
    <property type="molecule type" value="Genomic_DNA"/>
</dbReference>
<reference evidence="2" key="1">
    <citation type="journal article" date="2015" name="Nature">
        <title>Complex archaea that bridge the gap between prokaryotes and eukaryotes.</title>
        <authorList>
            <person name="Spang A."/>
            <person name="Saw J.H."/>
            <person name="Jorgensen S.L."/>
            <person name="Zaremba-Niedzwiedzka K."/>
            <person name="Martijn J."/>
            <person name="Lind A.E."/>
            <person name="van Eijk R."/>
            <person name="Schleper C."/>
            <person name="Guy L."/>
            <person name="Ettema T.J."/>
        </authorList>
    </citation>
    <scope>NUCLEOTIDE SEQUENCE</scope>
</reference>
<evidence type="ECO:0000259" key="1">
    <source>
        <dbReference type="Pfam" id="PF01835"/>
    </source>
</evidence>
<organism evidence="2">
    <name type="scientific">marine sediment metagenome</name>
    <dbReference type="NCBI Taxonomy" id="412755"/>
    <lineage>
        <taxon>unclassified sequences</taxon>
        <taxon>metagenomes</taxon>
        <taxon>ecological metagenomes</taxon>
    </lineage>
</organism>
<evidence type="ECO:0000313" key="2">
    <source>
        <dbReference type="EMBL" id="KKL01323.1"/>
    </source>
</evidence>
<accession>A0A0F9CTX4</accession>
<dbReference type="InterPro" id="IPR008964">
    <property type="entry name" value="Invasin/intimin_cell_adhesion"/>
</dbReference>
<name>A0A0F9CTX4_9ZZZZ</name>
<comment type="caution">
    <text evidence="2">The sequence shown here is derived from an EMBL/GenBank/DDBJ whole genome shotgun (WGS) entry which is preliminary data.</text>
</comment>
<dbReference type="Gene3D" id="2.60.40.1930">
    <property type="match status" value="1"/>
</dbReference>
<dbReference type="InterPro" id="IPR002890">
    <property type="entry name" value="MG2"/>
</dbReference>
<dbReference type="Pfam" id="PF01835">
    <property type="entry name" value="MG2"/>
    <property type="match status" value="1"/>
</dbReference>
<gene>
    <name evidence="2" type="ORF">LCGC14_2627120</name>
</gene>
<dbReference type="AlphaFoldDB" id="A0A0F9CTX4"/>
<feature type="domain" description="Macroglobulin" evidence="1">
    <location>
        <begin position="29"/>
        <end position="117"/>
    </location>
</feature>
<protein>
    <recommendedName>
        <fullName evidence="1">Macroglobulin domain-containing protein</fullName>
    </recommendedName>
</protein>